<dbReference type="InterPro" id="IPR013517">
    <property type="entry name" value="FG-GAP"/>
</dbReference>
<organism evidence="2 3">
    <name type="scientific">Azospirillum brasilense</name>
    <dbReference type="NCBI Taxonomy" id="192"/>
    <lineage>
        <taxon>Bacteria</taxon>
        <taxon>Pseudomonadati</taxon>
        <taxon>Pseudomonadota</taxon>
        <taxon>Alphaproteobacteria</taxon>
        <taxon>Rhodospirillales</taxon>
        <taxon>Azospirillaceae</taxon>
        <taxon>Azospirillum</taxon>
    </lineage>
</organism>
<dbReference type="EMBL" id="CP032331">
    <property type="protein sequence ID" value="QCO04581.1"/>
    <property type="molecule type" value="Genomic_DNA"/>
</dbReference>
<geneLocation type="plasmid" evidence="2">
    <name>p1</name>
</geneLocation>
<keyword evidence="2" id="KW-0614">Plasmid</keyword>
<keyword evidence="1" id="KW-0732">Signal</keyword>
<evidence type="ECO:0000313" key="3">
    <source>
        <dbReference type="Proteomes" id="UP000298596"/>
    </source>
</evidence>
<gene>
    <name evidence="2" type="ORF">D3867_22005</name>
</gene>
<dbReference type="InterPro" id="IPR028994">
    <property type="entry name" value="Integrin_alpha_N"/>
</dbReference>
<dbReference type="Proteomes" id="UP000298596">
    <property type="component" value="Plasmid p1"/>
</dbReference>
<dbReference type="Pfam" id="PF13517">
    <property type="entry name" value="FG-GAP_3"/>
    <property type="match status" value="3"/>
</dbReference>
<proteinExistence type="predicted"/>
<sequence>MAILIGTAGNDILSSTLEADLLQGESGSDTLIGNNSNSTSLSDGVFGNYYWGLLGHYGPNQGWTNNDMYPRKLADVNGDGRADIIGFGREGVYVALAQADGSFAIPKVASTFFDYNSNWGSQNIGPREIADVNGDGRADLVGFEAQGVLVALGQADGTFGSYHWALRGQYGINQQWTNNDTYPRKLADVNGDGRADIIGFGYYGVYVSLAQADGTFASAPTMASTFFDYDSNWKSQNTGPREVADVNGDGRADLVGFEAQGVLVALGQADGTFGSYYWALRGQYGINQQWTNNDTYPRKLADVNGDGRADIIGFGYYGVYVSLAQADGTFASDPTVASTFFDYDSNWKSQNYATREIADVNGDGRADLVGFEAQGVLVAPAKSGADTLAGGTGDDVYVINAARDLIVEKADEGTDTVQTILLAYTLPENVENLSFTGTGSFTGIGNELNNAIIGGAATTFFPVETATTR</sequence>
<dbReference type="Gene3D" id="2.130.10.130">
    <property type="entry name" value="Integrin alpha, N-terminal"/>
    <property type="match status" value="2"/>
</dbReference>
<dbReference type="Pfam" id="PF00353">
    <property type="entry name" value="HemolysinCabind"/>
    <property type="match status" value="2"/>
</dbReference>
<dbReference type="PANTHER" id="PTHR46580:SF2">
    <property type="entry name" value="MAM DOMAIN-CONTAINING PROTEIN"/>
    <property type="match status" value="1"/>
</dbReference>
<name>A0A4D8Q5P8_AZOBR</name>
<dbReference type="GO" id="GO:0005509">
    <property type="term" value="F:calcium ion binding"/>
    <property type="evidence" value="ECO:0007669"/>
    <property type="project" value="InterPro"/>
</dbReference>
<dbReference type="AlphaFoldDB" id="A0A4D8Q5P8"/>
<accession>A0A4D8Q5P8</accession>
<reference evidence="2 3" key="1">
    <citation type="submission" date="2018-09" db="EMBL/GenBank/DDBJ databases">
        <title>Whole genome based analysis of evolution and adaptive divergence in Indian and Brazilian strains of Azospirillum brasilense.</title>
        <authorList>
            <person name="Singh C."/>
            <person name="Tripathi A.K."/>
        </authorList>
    </citation>
    <scope>NUCLEOTIDE SEQUENCE [LARGE SCALE GENOMIC DNA]</scope>
    <source>
        <strain evidence="2 3">MTCC4036</strain>
        <plasmid evidence="2 3">p1</plasmid>
    </source>
</reference>
<dbReference type="SUPFAM" id="SSF69318">
    <property type="entry name" value="Integrin alpha N-terminal domain"/>
    <property type="match status" value="1"/>
</dbReference>
<evidence type="ECO:0000313" key="2">
    <source>
        <dbReference type="EMBL" id="QCO04581.1"/>
    </source>
</evidence>
<evidence type="ECO:0000256" key="1">
    <source>
        <dbReference type="ARBA" id="ARBA00022729"/>
    </source>
</evidence>
<protein>
    <submittedName>
        <fullName evidence="2">VCBS repeat-containing protein</fullName>
    </submittedName>
</protein>
<dbReference type="PANTHER" id="PTHR46580">
    <property type="entry name" value="SENSOR KINASE-RELATED"/>
    <property type="match status" value="1"/>
</dbReference>
<dbReference type="InterPro" id="IPR001343">
    <property type="entry name" value="Hemolysn_Ca-bd"/>
</dbReference>